<comment type="caution">
    <text evidence="3">The sequence shown here is derived from an EMBL/GenBank/DDBJ whole genome shotgun (WGS) entry which is preliminary data.</text>
</comment>
<feature type="compositionally biased region" description="Polar residues" evidence="1">
    <location>
        <begin position="173"/>
        <end position="184"/>
    </location>
</feature>
<gene>
    <name evidence="3" type="ORF">HNY73_002749</name>
</gene>
<dbReference type="PROSITE" id="PS51029">
    <property type="entry name" value="MADF"/>
    <property type="match status" value="1"/>
</dbReference>
<dbReference type="AlphaFoldDB" id="A0A8T0FVU9"/>
<sequence>MPINWDRKIVEILIILYKEHPVLYEKHKNGQHYRKQKDAAINAIVDRLSKIQPVNANDVKKKIKTLRSQYSAEKSYLHSCLKSGFSEQFTPKLWCYPLLTFLDQHIKARNVKSLRENISVQETEKYDSSIQSLESDSSVTEITDIKSNEHLFSIKAPGESVLKDLKERGVNVSAGTKVQKSSNGMPKPDDANDVFGKYVASELNTITDNEYFQK</sequence>
<evidence type="ECO:0000256" key="1">
    <source>
        <dbReference type="SAM" id="MobiDB-lite"/>
    </source>
</evidence>
<keyword evidence="4" id="KW-1185">Reference proteome</keyword>
<reference evidence="3" key="2">
    <citation type="submission" date="2020-06" db="EMBL/GenBank/DDBJ databases">
        <authorList>
            <person name="Sheffer M."/>
        </authorList>
    </citation>
    <scope>NUCLEOTIDE SEQUENCE</scope>
</reference>
<evidence type="ECO:0000313" key="4">
    <source>
        <dbReference type="Proteomes" id="UP000807504"/>
    </source>
</evidence>
<dbReference type="SMART" id="SM00595">
    <property type="entry name" value="MADF"/>
    <property type="match status" value="1"/>
</dbReference>
<dbReference type="Proteomes" id="UP000807504">
    <property type="component" value="Unassembled WGS sequence"/>
</dbReference>
<dbReference type="EMBL" id="JABXBU010000002">
    <property type="protein sequence ID" value="KAF8794822.1"/>
    <property type="molecule type" value="Genomic_DNA"/>
</dbReference>
<dbReference type="InterPro" id="IPR006578">
    <property type="entry name" value="MADF-dom"/>
</dbReference>
<dbReference type="Pfam" id="PF10545">
    <property type="entry name" value="MADF_DNA_bdg"/>
    <property type="match status" value="1"/>
</dbReference>
<proteinExistence type="predicted"/>
<organism evidence="3 4">
    <name type="scientific">Argiope bruennichi</name>
    <name type="common">Wasp spider</name>
    <name type="synonym">Aranea bruennichi</name>
    <dbReference type="NCBI Taxonomy" id="94029"/>
    <lineage>
        <taxon>Eukaryota</taxon>
        <taxon>Metazoa</taxon>
        <taxon>Ecdysozoa</taxon>
        <taxon>Arthropoda</taxon>
        <taxon>Chelicerata</taxon>
        <taxon>Arachnida</taxon>
        <taxon>Araneae</taxon>
        <taxon>Araneomorphae</taxon>
        <taxon>Entelegynae</taxon>
        <taxon>Araneoidea</taxon>
        <taxon>Araneidae</taxon>
        <taxon>Argiope</taxon>
    </lineage>
</organism>
<reference evidence="3" key="1">
    <citation type="journal article" date="2020" name="bioRxiv">
        <title>Chromosome-level reference genome of the European wasp spider Argiope bruennichi: a resource for studies on range expansion and evolutionary adaptation.</title>
        <authorList>
            <person name="Sheffer M.M."/>
            <person name="Hoppe A."/>
            <person name="Krehenwinkel H."/>
            <person name="Uhl G."/>
            <person name="Kuss A.W."/>
            <person name="Jensen L."/>
            <person name="Jensen C."/>
            <person name="Gillespie R.G."/>
            <person name="Hoff K.J."/>
            <person name="Prost S."/>
        </authorList>
    </citation>
    <scope>NUCLEOTIDE SEQUENCE</scope>
</reference>
<name>A0A8T0FVU9_ARGBR</name>
<accession>A0A8T0FVU9</accession>
<protein>
    <recommendedName>
        <fullName evidence="2">MADF domain-containing protein</fullName>
    </recommendedName>
</protein>
<evidence type="ECO:0000313" key="3">
    <source>
        <dbReference type="EMBL" id="KAF8794822.1"/>
    </source>
</evidence>
<feature type="domain" description="MADF" evidence="2">
    <location>
        <begin position="12"/>
        <end position="107"/>
    </location>
</feature>
<feature type="region of interest" description="Disordered" evidence="1">
    <location>
        <begin position="173"/>
        <end position="193"/>
    </location>
</feature>
<evidence type="ECO:0000259" key="2">
    <source>
        <dbReference type="PROSITE" id="PS51029"/>
    </source>
</evidence>
<dbReference type="PANTHER" id="PTHR21505">
    <property type="entry name" value="MADF DOMAIN-CONTAINING PROTEIN-RELATED"/>
    <property type="match status" value="1"/>
</dbReference>
<dbReference type="PANTHER" id="PTHR21505:SF12">
    <property type="entry name" value="MADF DOMAIN-CONTAINING PROTEIN-RELATED"/>
    <property type="match status" value="1"/>
</dbReference>